<dbReference type="SMART" id="SM00220">
    <property type="entry name" value="S_TKc"/>
    <property type="match status" value="1"/>
</dbReference>
<dbReference type="InterPro" id="IPR011009">
    <property type="entry name" value="Kinase-like_dom_sf"/>
</dbReference>
<gene>
    <name evidence="3" type="ORF">TRFO_17220</name>
</gene>
<dbReference type="AlphaFoldDB" id="A0A1J4KT60"/>
<dbReference type="GO" id="GO:0005524">
    <property type="term" value="F:ATP binding"/>
    <property type="evidence" value="ECO:0007669"/>
    <property type="project" value="InterPro"/>
</dbReference>
<dbReference type="VEuPathDB" id="TrichDB:TRFO_17220"/>
<dbReference type="GeneID" id="94834159"/>
<dbReference type="Proteomes" id="UP000179807">
    <property type="component" value="Unassembled WGS sequence"/>
</dbReference>
<dbReference type="GO" id="GO:0004672">
    <property type="term" value="F:protein kinase activity"/>
    <property type="evidence" value="ECO:0007669"/>
    <property type="project" value="InterPro"/>
</dbReference>
<sequence>MSLSKSDDPELQQFLDEKGYQYISPIGSSGSATCFLVHSARYNVNFVVKKMVINDKTICSDCELYALKQLSGPGIINMYDYSIKKNLIFIVLEYCKNGSLLSLIKDEGPIKGKKLISLCKTLLKALQTIHHGRFAHLDIKPANILIDRYGRAKMADFGIARFIRPDENNMEDQKAGTLYFMAPEIHNLGIYDPFKADVWSLGVTFYYIATKKVPFVITTIEEFKKSLNSRNIMFPANFPNYELAIVIKKMLTVEPELRPTVDEILQYKIFNQTFDKNDEMLVKSQLISSPLSQCRKMHENLRSHNDVALISKHINHEGIPSNVNDHPNESNHSNLNKDSEYSGDETNQRKCNYTKAYISHVKSNLSTKKLAGNMILGNASQIKRRRQSDIYSFRKMNNI</sequence>
<dbReference type="Gene3D" id="1.10.510.10">
    <property type="entry name" value="Transferase(Phosphotransferase) domain 1"/>
    <property type="match status" value="1"/>
</dbReference>
<keyword evidence="4" id="KW-1185">Reference proteome</keyword>
<feature type="region of interest" description="Disordered" evidence="1">
    <location>
        <begin position="317"/>
        <end position="346"/>
    </location>
</feature>
<dbReference type="SUPFAM" id="SSF56112">
    <property type="entry name" value="Protein kinase-like (PK-like)"/>
    <property type="match status" value="1"/>
</dbReference>
<accession>A0A1J4KT60</accession>
<feature type="compositionally biased region" description="Polar residues" evidence="1">
    <location>
        <begin position="321"/>
        <end position="334"/>
    </location>
</feature>
<keyword evidence="3" id="KW-0418">Kinase</keyword>
<dbReference type="PROSITE" id="PS50011">
    <property type="entry name" value="PROTEIN_KINASE_DOM"/>
    <property type="match status" value="1"/>
</dbReference>
<dbReference type="PANTHER" id="PTHR24362">
    <property type="entry name" value="SERINE/THREONINE-PROTEIN KINASE NEK"/>
    <property type="match status" value="1"/>
</dbReference>
<protein>
    <submittedName>
        <fullName evidence="3">AGC family protein kinase</fullName>
    </submittedName>
</protein>
<dbReference type="PROSITE" id="PS00108">
    <property type="entry name" value="PROTEIN_KINASE_ST"/>
    <property type="match status" value="1"/>
</dbReference>
<dbReference type="OrthoDB" id="3173976at2759"/>
<keyword evidence="3" id="KW-0808">Transferase</keyword>
<dbReference type="Pfam" id="PF00069">
    <property type="entry name" value="Pkinase"/>
    <property type="match status" value="1"/>
</dbReference>
<dbReference type="InterPro" id="IPR000719">
    <property type="entry name" value="Prot_kinase_dom"/>
</dbReference>
<evidence type="ECO:0000313" key="4">
    <source>
        <dbReference type="Proteomes" id="UP000179807"/>
    </source>
</evidence>
<feature type="domain" description="Protein kinase" evidence="2">
    <location>
        <begin position="20"/>
        <end position="270"/>
    </location>
</feature>
<dbReference type="RefSeq" id="XP_068365982.1">
    <property type="nucleotide sequence ID" value="XM_068499455.1"/>
</dbReference>
<comment type="caution">
    <text evidence="3">The sequence shown here is derived from an EMBL/GenBank/DDBJ whole genome shotgun (WGS) entry which is preliminary data.</text>
</comment>
<dbReference type="EMBL" id="MLAK01000554">
    <property type="protein sequence ID" value="OHT12846.1"/>
    <property type="molecule type" value="Genomic_DNA"/>
</dbReference>
<proteinExistence type="predicted"/>
<dbReference type="InterPro" id="IPR008271">
    <property type="entry name" value="Ser/Thr_kinase_AS"/>
</dbReference>
<evidence type="ECO:0000259" key="2">
    <source>
        <dbReference type="PROSITE" id="PS50011"/>
    </source>
</evidence>
<evidence type="ECO:0000313" key="3">
    <source>
        <dbReference type="EMBL" id="OHT12846.1"/>
    </source>
</evidence>
<organism evidence="3 4">
    <name type="scientific">Tritrichomonas foetus</name>
    <dbReference type="NCBI Taxonomy" id="1144522"/>
    <lineage>
        <taxon>Eukaryota</taxon>
        <taxon>Metamonada</taxon>
        <taxon>Parabasalia</taxon>
        <taxon>Tritrichomonadida</taxon>
        <taxon>Tritrichomonadidae</taxon>
        <taxon>Tritrichomonas</taxon>
    </lineage>
</organism>
<dbReference type="CDD" id="cd14014">
    <property type="entry name" value="STKc_PknB_like"/>
    <property type="match status" value="1"/>
</dbReference>
<name>A0A1J4KT60_9EUKA</name>
<dbReference type="PANTHER" id="PTHR24362:SF309">
    <property type="entry name" value="PROTEIN KINASE DOMAIN-CONTAINING PROTEIN"/>
    <property type="match status" value="1"/>
</dbReference>
<evidence type="ECO:0000256" key="1">
    <source>
        <dbReference type="SAM" id="MobiDB-lite"/>
    </source>
</evidence>
<reference evidence="3" key="1">
    <citation type="submission" date="2016-10" db="EMBL/GenBank/DDBJ databases">
        <authorList>
            <person name="Benchimol M."/>
            <person name="Almeida L.G."/>
            <person name="Vasconcelos A.T."/>
            <person name="Perreira-Neves A."/>
            <person name="Rosa I.A."/>
            <person name="Tasca T."/>
            <person name="Bogo M.R."/>
            <person name="de Souza W."/>
        </authorList>
    </citation>
    <scope>NUCLEOTIDE SEQUENCE [LARGE SCALE GENOMIC DNA]</scope>
    <source>
        <strain evidence="3">K</strain>
    </source>
</reference>